<protein>
    <submittedName>
        <fullName evidence="5">Acyl--CoA ligase</fullName>
    </submittedName>
</protein>
<evidence type="ECO:0000313" key="5">
    <source>
        <dbReference type="EMBL" id="QTC88588.1"/>
    </source>
</evidence>
<dbReference type="SUPFAM" id="SSF56801">
    <property type="entry name" value="Acetyl-CoA synthetase-like"/>
    <property type="match status" value="1"/>
</dbReference>
<name>A0ABX7SM56_9CAUL</name>
<dbReference type="InterPro" id="IPR042099">
    <property type="entry name" value="ANL_N_sf"/>
</dbReference>
<dbReference type="PANTHER" id="PTHR43201">
    <property type="entry name" value="ACYL-COA SYNTHETASE"/>
    <property type="match status" value="1"/>
</dbReference>
<feature type="domain" description="AMP-dependent synthetase/ligase" evidence="3">
    <location>
        <begin position="27"/>
        <end position="425"/>
    </location>
</feature>
<proteinExistence type="inferred from homology"/>
<comment type="similarity">
    <text evidence="1">Belongs to the ATP-dependent AMP-binding enzyme family.</text>
</comment>
<accession>A0ABX7SM56</accession>
<dbReference type="Proteomes" id="UP000663942">
    <property type="component" value="Chromosome"/>
</dbReference>
<evidence type="ECO:0000259" key="4">
    <source>
        <dbReference type="Pfam" id="PF13193"/>
    </source>
</evidence>
<feature type="domain" description="AMP-binding enzyme C-terminal" evidence="4">
    <location>
        <begin position="478"/>
        <end position="555"/>
    </location>
</feature>
<sequence>MIVVPEDRIRDFKARGWWGEDTLDDLFRRHVAAMPDAESVVDPINREAIMGGAPARLTWAEVEDRVARYVAVLHTVGVGRDDVVAVQLPNVIELGLIYLACIRLGAIITPAPVQYREHELAYIVAKTDTKAVVTAARIGKHAHAAMMLSVQADAPTLKAVLVAGGEAPAGTIDLDARASALDETEIEAGRAAARAANICADDIVTICWTSGTEAQPKGVPRSHNEWIIMGAGVADAADLQPGAVLLNPFPMVNMAGISTSFVSWLLLGGVLIQHQPFDLQIFLQQVRAEKIDYTVAPPAVLNLLLQNEALLEGVDFDRLRSIGSGSAPLSEWMVRTFFEKYGVQIVNYFGSNEGASFPSAQKDVPDAAERAVLFPRLGEGFRWKALLHDRIFTRLVDPETEQEITAVGVSGELRVKGATIFSGYWRSPEINARAFDADGWFRTGDLFELAGDQRQFYRFVGRLKDVIIRGGMNISSEEIEGHLMGHAAVADVAVVGAPDPNLGERLCAFVVFKPGQTADLGDINRFLTGDKHVAVYKQIERLEVIDILPRNPVGKVLKRDLRRSLGDHSGQLKSA</sequence>
<dbReference type="InterPro" id="IPR025110">
    <property type="entry name" value="AMP-bd_C"/>
</dbReference>
<evidence type="ECO:0000313" key="6">
    <source>
        <dbReference type="Proteomes" id="UP000663942"/>
    </source>
</evidence>
<dbReference type="GO" id="GO:0016874">
    <property type="term" value="F:ligase activity"/>
    <property type="evidence" value="ECO:0007669"/>
    <property type="project" value="UniProtKB-KW"/>
</dbReference>
<dbReference type="CDD" id="cd04433">
    <property type="entry name" value="AFD_class_I"/>
    <property type="match status" value="1"/>
</dbReference>
<dbReference type="PANTHER" id="PTHR43201:SF5">
    <property type="entry name" value="MEDIUM-CHAIN ACYL-COA LIGASE ACSF2, MITOCHONDRIAL"/>
    <property type="match status" value="1"/>
</dbReference>
<evidence type="ECO:0000256" key="1">
    <source>
        <dbReference type="ARBA" id="ARBA00006432"/>
    </source>
</evidence>
<dbReference type="InterPro" id="IPR000873">
    <property type="entry name" value="AMP-dep_synth/lig_dom"/>
</dbReference>
<keyword evidence="6" id="KW-1185">Reference proteome</keyword>
<reference evidence="5 6" key="1">
    <citation type="submission" date="2020-09" db="EMBL/GenBank/DDBJ databases">
        <title>Brevundimonas sp. LVF1 isolated from an oligotrophic pond in Goettingen, Germany.</title>
        <authorList>
            <person name="Friedrich I."/>
            <person name="Klassen A."/>
            <person name="Neubauer H."/>
            <person name="Schneider D."/>
            <person name="Hertel R."/>
            <person name="Daniel R."/>
        </authorList>
    </citation>
    <scope>NUCLEOTIDE SEQUENCE [LARGE SCALE GENOMIC DNA]</scope>
    <source>
        <strain evidence="5 6">LVF1</strain>
    </source>
</reference>
<keyword evidence="2 5" id="KW-0436">Ligase</keyword>
<dbReference type="Pfam" id="PF00501">
    <property type="entry name" value="AMP-binding"/>
    <property type="match status" value="1"/>
</dbReference>
<organism evidence="5 6">
    <name type="scientific">Brevundimonas pondensis</name>
    <dbReference type="NCBI Taxonomy" id="2774189"/>
    <lineage>
        <taxon>Bacteria</taxon>
        <taxon>Pseudomonadati</taxon>
        <taxon>Pseudomonadota</taxon>
        <taxon>Alphaproteobacteria</taxon>
        <taxon>Caulobacterales</taxon>
        <taxon>Caulobacteraceae</taxon>
        <taxon>Brevundimonas</taxon>
    </lineage>
</organism>
<gene>
    <name evidence="5" type="ORF">IFE19_04225</name>
</gene>
<dbReference type="EMBL" id="CP062006">
    <property type="protein sequence ID" value="QTC88588.1"/>
    <property type="molecule type" value="Genomic_DNA"/>
</dbReference>
<evidence type="ECO:0000259" key="3">
    <source>
        <dbReference type="Pfam" id="PF00501"/>
    </source>
</evidence>
<dbReference type="Gene3D" id="3.30.300.30">
    <property type="match status" value="1"/>
</dbReference>
<dbReference type="InterPro" id="IPR045851">
    <property type="entry name" value="AMP-bd_C_sf"/>
</dbReference>
<dbReference type="Gene3D" id="3.40.50.12780">
    <property type="entry name" value="N-terminal domain of ligase-like"/>
    <property type="match status" value="1"/>
</dbReference>
<dbReference type="RefSeq" id="WP_207825964.1">
    <property type="nucleotide sequence ID" value="NZ_CP062006.1"/>
</dbReference>
<evidence type="ECO:0000256" key="2">
    <source>
        <dbReference type="ARBA" id="ARBA00022598"/>
    </source>
</evidence>
<dbReference type="Pfam" id="PF13193">
    <property type="entry name" value="AMP-binding_C"/>
    <property type="match status" value="1"/>
</dbReference>